<feature type="transmembrane region" description="Helical" evidence="1">
    <location>
        <begin position="280"/>
        <end position="296"/>
    </location>
</feature>
<organism evidence="2 3">
    <name type="scientific">Clostridium botulinum</name>
    <dbReference type="NCBI Taxonomy" id="1491"/>
    <lineage>
        <taxon>Bacteria</taxon>
        <taxon>Bacillati</taxon>
        <taxon>Bacillota</taxon>
        <taxon>Clostridia</taxon>
        <taxon>Eubacteriales</taxon>
        <taxon>Clostridiaceae</taxon>
        <taxon>Clostridium</taxon>
    </lineage>
</organism>
<feature type="transmembrane region" description="Helical" evidence="1">
    <location>
        <begin position="46"/>
        <end position="62"/>
    </location>
</feature>
<name>A0A846JZU2_CLOBO</name>
<protein>
    <submittedName>
        <fullName evidence="2">PrgI family protein</fullName>
    </submittedName>
</protein>
<keyword evidence="1" id="KW-0812">Transmembrane</keyword>
<accession>A0A846JZU2</accession>
<dbReference type="EMBL" id="SWVK01000023">
    <property type="protein sequence ID" value="NFN36391.1"/>
    <property type="molecule type" value="Genomic_DNA"/>
</dbReference>
<evidence type="ECO:0000256" key="1">
    <source>
        <dbReference type="SAM" id="Phobius"/>
    </source>
</evidence>
<keyword evidence="1" id="KW-1133">Transmembrane helix</keyword>
<evidence type="ECO:0000313" key="2">
    <source>
        <dbReference type="EMBL" id="NFN36391.1"/>
    </source>
</evidence>
<feature type="transmembrane region" description="Helical" evidence="1">
    <location>
        <begin position="21"/>
        <end position="40"/>
    </location>
</feature>
<dbReference type="AlphaFoldDB" id="A0A846JZU2"/>
<feature type="transmembrane region" description="Helical" evidence="1">
    <location>
        <begin position="239"/>
        <end position="260"/>
    </location>
</feature>
<comment type="caution">
    <text evidence="2">The sequence shown here is derived from an EMBL/GenBank/DDBJ whole genome shotgun (WGS) entry which is preliminary data.</text>
</comment>
<sequence length="297" mass="33389">MIEIDTIQDIRQIENKIIGGFTGRQLISISAGIIIDIILFFTTHSIPLIMLISFMILILGFFKKNNLTAIEYFKFFIDKQRQSIVRSYKNKNVINEIEKQCKIYKSQKKKSIQINKKEMPTIIIQSTNYLRNNKKKIIKNMVITLIFCSFPIIVQASEIDTNIPGYTGLLNTMKVYVKGAGSIILMIGSADFFISLSNQNTDRLVRAMQIMGAGFFLILADNFVQTIGNASGSEAFEILIQMVGLIIIFIGAVLTMLGAYNCLNSIKAQSPEDRNKAIKLLFCGLMLIAIKASLFLV</sequence>
<dbReference type="InterPro" id="IPR024414">
    <property type="entry name" value="Uncharacterised_PrgI"/>
</dbReference>
<reference evidence="2 3" key="1">
    <citation type="submission" date="2019-04" db="EMBL/GenBank/DDBJ databases">
        <title>Genome sequencing of Clostridium botulinum Groups I-IV and Clostridium butyricum.</title>
        <authorList>
            <person name="Brunt J."/>
            <person name="Van Vliet A.H.M."/>
            <person name="Stringer S.C."/>
            <person name="Carter A.T."/>
            <person name="Peck M.W."/>
        </authorList>
    </citation>
    <scope>NUCLEOTIDE SEQUENCE [LARGE SCALE GENOMIC DNA]</scope>
    <source>
        <strain evidence="2 3">CB-K-33E</strain>
    </source>
</reference>
<feature type="transmembrane region" description="Helical" evidence="1">
    <location>
        <begin position="208"/>
        <end position="227"/>
    </location>
</feature>
<dbReference type="Proteomes" id="UP000473681">
    <property type="component" value="Unassembled WGS sequence"/>
</dbReference>
<gene>
    <name evidence="2" type="ORF">FDB51_15005</name>
</gene>
<dbReference type="Pfam" id="PF12666">
    <property type="entry name" value="PrgI"/>
    <property type="match status" value="1"/>
</dbReference>
<evidence type="ECO:0000313" key="3">
    <source>
        <dbReference type="Proteomes" id="UP000473681"/>
    </source>
</evidence>
<proteinExistence type="predicted"/>
<keyword evidence="1" id="KW-0472">Membrane</keyword>
<feature type="transmembrane region" description="Helical" evidence="1">
    <location>
        <begin position="137"/>
        <end position="156"/>
    </location>
</feature>
<feature type="transmembrane region" description="Helical" evidence="1">
    <location>
        <begin position="176"/>
        <end position="196"/>
    </location>
</feature>